<keyword evidence="2" id="KW-0540">Nuclease</keyword>
<dbReference type="Proteomes" id="UP001325876">
    <property type="component" value="Segment"/>
</dbReference>
<keyword evidence="2" id="KW-0255">Endonuclease</keyword>
<dbReference type="Gene3D" id="3.90.75.20">
    <property type="match status" value="1"/>
</dbReference>
<dbReference type="InterPro" id="IPR003615">
    <property type="entry name" value="HNH_nuc"/>
</dbReference>
<organism evidence="2 3">
    <name type="scientific">Escherichia phage vB-EcoP-XT18</name>
    <dbReference type="NCBI Taxonomy" id="3093889"/>
    <lineage>
        <taxon>Viruses</taxon>
        <taxon>Duplodnaviria</taxon>
        <taxon>Heunggongvirae</taxon>
        <taxon>Uroviricota</taxon>
        <taxon>Caudoviricetes</taxon>
        <taxon>Mktvariviridae</taxon>
        <taxon>Gordonclarkvirinae</taxon>
        <taxon>Kuravirus</taxon>
        <taxon>Kuravirus XT18</taxon>
    </lineage>
</organism>
<evidence type="ECO:0000259" key="1">
    <source>
        <dbReference type="Pfam" id="PF13392"/>
    </source>
</evidence>
<dbReference type="GO" id="GO:0004519">
    <property type="term" value="F:endonuclease activity"/>
    <property type="evidence" value="ECO:0007669"/>
    <property type="project" value="UniProtKB-KW"/>
</dbReference>
<protein>
    <submittedName>
        <fullName evidence="2">HNH endonuclease</fullName>
    </submittedName>
</protein>
<feature type="domain" description="HNH nuclease" evidence="1">
    <location>
        <begin position="47"/>
        <end position="91"/>
    </location>
</feature>
<name>A0ABZ0S0W9_9CAUD</name>
<reference evidence="2 3" key="1">
    <citation type="submission" date="2023-11" db="EMBL/GenBank/DDBJ databases">
        <authorList>
            <person name="Li Z."/>
        </authorList>
    </citation>
    <scope>NUCLEOTIDE SEQUENCE [LARGE SCALE GENOMIC DNA]</scope>
</reference>
<dbReference type="EMBL" id="OR757434">
    <property type="protein sequence ID" value="WPK41911.1"/>
    <property type="molecule type" value="Genomic_DNA"/>
</dbReference>
<keyword evidence="3" id="KW-1185">Reference proteome</keyword>
<dbReference type="InterPro" id="IPR044925">
    <property type="entry name" value="His-Me_finger_sf"/>
</dbReference>
<evidence type="ECO:0000313" key="2">
    <source>
        <dbReference type="EMBL" id="WPK41911.1"/>
    </source>
</evidence>
<sequence>MIEYKNTGYYVTECGEIIGKRGWVLKPSTTSGYKEVKICENGEISYKGVHQLVAECYIPNPDNKPVVNHKDGNKLNCHRDNLEWSTYLENSIHAVQTGLQKTGVDHYNAELTESEVHAICKLLQNGLPVKQVFYELLDAGIIVYPTKITDIKRHQCWKEISSQYSW</sequence>
<keyword evidence="2" id="KW-0378">Hydrolase</keyword>
<evidence type="ECO:0000313" key="3">
    <source>
        <dbReference type="Proteomes" id="UP001325876"/>
    </source>
</evidence>
<proteinExistence type="predicted"/>
<dbReference type="Pfam" id="PF13392">
    <property type="entry name" value="HNH_3"/>
    <property type="match status" value="1"/>
</dbReference>
<dbReference type="SUPFAM" id="SSF54060">
    <property type="entry name" value="His-Me finger endonucleases"/>
    <property type="match status" value="1"/>
</dbReference>
<accession>A0ABZ0S0W9</accession>